<evidence type="ECO:0000256" key="6">
    <source>
        <dbReference type="ARBA" id="ARBA00022670"/>
    </source>
</evidence>
<comment type="subcellular location">
    <subcellularLocation>
        <location evidence="2">Cell membrane</location>
        <topology evidence="2">Single-pass type II membrane protein</topology>
    </subcellularLocation>
    <subcellularLocation>
        <location evidence="12">Membrane</location>
        <topology evidence="12">Single-pass type II membrane protein</topology>
    </subcellularLocation>
</comment>
<keyword evidence="10 12" id="KW-0472">Membrane</keyword>
<dbReference type="CDD" id="cd06530">
    <property type="entry name" value="S26_SPase_I"/>
    <property type="match status" value="1"/>
</dbReference>
<dbReference type="FunFam" id="2.10.109.10:FF:000008">
    <property type="entry name" value="Signal peptidase I"/>
    <property type="match status" value="1"/>
</dbReference>
<evidence type="ECO:0000256" key="7">
    <source>
        <dbReference type="ARBA" id="ARBA00022692"/>
    </source>
</evidence>
<protein>
    <recommendedName>
        <fullName evidence="4 12">Signal peptidase I</fullName>
        <ecNumber evidence="4 12">3.4.21.89</ecNumber>
    </recommendedName>
</protein>
<evidence type="ECO:0000256" key="5">
    <source>
        <dbReference type="ARBA" id="ARBA00022475"/>
    </source>
</evidence>
<comment type="catalytic activity">
    <reaction evidence="1 12">
        <text>Cleavage of hydrophobic, N-terminal signal or leader sequences from secreted and periplasmic proteins.</text>
        <dbReference type="EC" id="3.4.21.89"/>
    </reaction>
</comment>
<dbReference type="STRING" id="1122204.SAMN05421781_1112"/>
<proteinExistence type="inferred from homology"/>
<dbReference type="Pfam" id="PF10502">
    <property type="entry name" value="Peptidase_S26"/>
    <property type="match status" value="1"/>
</dbReference>
<dbReference type="PANTHER" id="PTHR43390:SF1">
    <property type="entry name" value="CHLOROPLAST PROCESSING PEPTIDASE"/>
    <property type="match status" value="1"/>
</dbReference>
<keyword evidence="8 12" id="KW-0378">Hydrolase</keyword>
<organism evidence="14 15">
    <name type="scientific">Marinococcus luteus</name>
    <dbReference type="NCBI Taxonomy" id="1122204"/>
    <lineage>
        <taxon>Bacteria</taxon>
        <taxon>Bacillati</taxon>
        <taxon>Bacillota</taxon>
        <taxon>Bacilli</taxon>
        <taxon>Bacillales</taxon>
        <taxon>Bacillaceae</taxon>
        <taxon>Marinococcus</taxon>
    </lineage>
</organism>
<keyword evidence="9 12" id="KW-1133">Transmembrane helix</keyword>
<evidence type="ECO:0000256" key="8">
    <source>
        <dbReference type="ARBA" id="ARBA00022801"/>
    </source>
</evidence>
<dbReference type="OrthoDB" id="9802919at2"/>
<dbReference type="InterPro" id="IPR019533">
    <property type="entry name" value="Peptidase_S26"/>
</dbReference>
<evidence type="ECO:0000256" key="12">
    <source>
        <dbReference type="RuleBase" id="RU362042"/>
    </source>
</evidence>
<evidence type="ECO:0000256" key="2">
    <source>
        <dbReference type="ARBA" id="ARBA00004401"/>
    </source>
</evidence>
<gene>
    <name evidence="14" type="ORF">SAMN05421781_1112</name>
</gene>
<dbReference type="EC" id="3.4.21.89" evidence="4 12"/>
<accession>A0A1H2SC28</accession>
<evidence type="ECO:0000256" key="11">
    <source>
        <dbReference type="PIRSR" id="PIRSR600223-1"/>
    </source>
</evidence>
<dbReference type="Gene3D" id="2.10.109.10">
    <property type="entry name" value="Umud Fragment, subunit A"/>
    <property type="match status" value="1"/>
</dbReference>
<sequence>MTNWSKEIWDWIKVIVVVVLIVVIVRGFLFANYVVSGPSMLPTVEDGQRMIINKIGYAFSEPERSDIIVFHANENSDYIKRVIGLPGDTVEYRDDTLYINGEVQEEPYLEEYQNQTSGEFTQNFTLEGVTGETTVPEDSYFVMGDNRPRSEDSRAGAVGFVEEDQIVGEASIRYWPLDDFTFSP</sequence>
<dbReference type="PRINTS" id="PR00727">
    <property type="entry name" value="LEADERPTASE"/>
</dbReference>
<reference evidence="14 15" key="1">
    <citation type="submission" date="2016-10" db="EMBL/GenBank/DDBJ databases">
        <authorList>
            <person name="de Groot N.N."/>
        </authorList>
    </citation>
    <scope>NUCLEOTIDE SEQUENCE [LARGE SCALE GENOMIC DNA]</scope>
    <source>
        <strain evidence="14 15">DSM 23126</strain>
    </source>
</reference>
<evidence type="ECO:0000256" key="4">
    <source>
        <dbReference type="ARBA" id="ARBA00013208"/>
    </source>
</evidence>
<dbReference type="Proteomes" id="UP000199488">
    <property type="component" value="Unassembled WGS sequence"/>
</dbReference>
<feature type="transmembrane region" description="Helical" evidence="12">
    <location>
        <begin position="12"/>
        <end position="35"/>
    </location>
</feature>
<dbReference type="PROSITE" id="PS00760">
    <property type="entry name" value="SPASE_I_2"/>
    <property type="match status" value="1"/>
</dbReference>
<evidence type="ECO:0000256" key="1">
    <source>
        <dbReference type="ARBA" id="ARBA00000677"/>
    </source>
</evidence>
<keyword evidence="6 12" id="KW-0645">Protease</keyword>
<dbReference type="AlphaFoldDB" id="A0A1H2SC28"/>
<feature type="domain" description="Peptidase S26" evidence="13">
    <location>
        <begin position="9"/>
        <end position="175"/>
    </location>
</feature>
<evidence type="ECO:0000256" key="9">
    <source>
        <dbReference type="ARBA" id="ARBA00022989"/>
    </source>
</evidence>
<dbReference type="InterPro" id="IPR019758">
    <property type="entry name" value="Pept_S26A_signal_pept_1_CS"/>
</dbReference>
<comment type="similarity">
    <text evidence="3 12">Belongs to the peptidase S26 family.</text>
</comment>
<name>A0A1H2SC28_9BACI</name>
<evidence type="ECO:0000313" key="15">
    <source>
        <dbReference type="Proteomes" id="UP000199488"/>
    </source>
</evidence>
<dbReference type="InterPro" id="IPR019757">
    <property type="entry name" value="Pept_S26A_signal_pept_1_Lys-AS"/>
</dbReference>
<keyword evidence="7 12" id="KW-0812">Transmembrane</keyword>
<dbReference type="InterPro" id="IPR036286">
    <property type="entry name" value="LexA/Signal_pep-like_sf"/>
</dbReference>
<dbReference type="NCBIfam" id="TIGR02227">
    <property type="entry name" value="sigpep_I_bact"/>
    <property type="match status" value="1"/>
</dbReference>
<dbReference type="PROSITE" id="PS00761">
    <property type="entry name" value="SPASE_I_3"/>
    <property type="match status" value="1"/>
</dbReference>
<feature type="active site" evidence="11">
    <location>
        <position position="39"/>
    </location>
</feature>
<dbReference type="InterPro" id="IPR000223">
    <property type="entry name" value="Pept_S26A_signal_pept_1"/>
</dbReference>
<dbReference type="GO" id="GO:0005886">
    <property type="term" value="C:plasma membrane"/>
    <property type="evidence" value="ECO:0007669"/>
    <property type="project" value="UniProtKB-SubCell"/>
</dbReference>
<dbReference type="GO" id="GO:0004252">
    <property type="term" value="F:serine-type endopeptidase activity"/>
    <property type="evidence" value="ECO:0007669"/>
    <property type="project" value="InterPro"/>
</dbReference>
<dbReference type="PANTHER" id="PTHR43390">
    <property type="entry name" value="SIGNAL PEPTIDASE I"/>
    <property type="match status" value="1"/>
</dbReference>
<keyword evidence="15" id="KW-1185">Reference proteome</keyword>
<dbReference type="GO" id="GO:0006465">
    <property type="term" value="P:signal peptide processing"/>
    <property type="evidence" value="ECO:0007669"/>
    <property type="project" value="InterPro"/>
</dbReference>
<evidence type="ECO:0000313" key="14">
    <source>
        <dbReference type="EMBL" id="SDW29211.1"/>
    </source>
</evidence>
<evidence type="ECO:0000256" key="10">
    <source>
        <dbReference type="ARBA" id="ARBA00023136"/>
    </source>
</evidence>
<keyword evidence="5" id="KW-1003">Cell membrane</keyword>
<feature type="active site" evidence="11">
    <location>
        <position position="80"/>
    </location>
</feature>
<dbReference type="SUPFAM" id="SSF51306">
    <property type="entry name" value="LexA/Signal peptidase"/>
    <property type="match status" value="1"/>
</dbReference>
<evidence type="ECO:0000259" key="13">
    <source>
        <dbReference type="Pfam" id="PF10502"/>
    </source>
</evidence>
<dbReference type="EMBL" id="FNNC01000001">
    <property type="protein sequence ID" value="SDW29211.1"/>
    <property type="molecule type" value="Genomic_DNA"/>
</dbReference>
<dbReference type="RefSeq" id="WP_091612160.1">
    <property type="nucleotide sequence ID" value="NZ_FNNC01000001.1"/>
</dbReference>
<dbReference type="GO" id="GO:0009003">
    <property type="term" value="F:signal peptidase activity"/>
    <property type="evidence" value="ECO:0007669"/>
    <property type="project" value="UniProtKB-EC"/>
</dbReference>
<evidence type="ECO:0000256" key="3">
    <source>
        <dbReference type="ARBA" id="ARBA00009370"/>
    </source>
</evidence>